<feature type="region of interest" description="Disordered" evidence="1">
    <location>
        <begin position="1"/>
        <end position="21"/>
    </location>
</feature>
<evidence type="ECO:0000313" key="2">
    <source>
        <dbReference type="EnsemblPlants" id="OGLUM12G20880.1"/>
    </source>
</evidence>
<evidence type="ECO:0000256" key="1">
    <source>
        <dbReference type="SAM" id="MobiDB-lite"/>
    </source>
</evidence>
<dbReference type="EnsemblPlants" id="OGLUM12G20880.1">
    <property type="protein sequence ID" value="OGLUM12G20880.1"/>
    <property type="gene ID" value="OGLUM12G20880"/>
</dbReference>
<keyword evidence="3" id="KW-1185">Reference proteome</keyword>
<evidence type="ECO:0000313" key="3">
    <source>
        <dbReference type="Proteomes" id="UP000026961"/>
    </source>
</evidence>
<feature type="compositionally biased region" description="Basic and acidic residues" evidence="1">
    <location>
        <begin position="64"/>
        <end position="82"/>
    </location>
</feature>
<accession>A0A0E0BVE5</accession>
<dbReference type="Gramene" id="OGLUM12G20880.1">
    <property type="protein sequence ID" value="OGLUM12G20880.1"/>
    <property type="gene ID" value="OGLUM12G20880"/>
</dbReference>
<feature type="region of interest" description="Disordered" evidence="1">
    <location>
        <begin position="59"/>
        <end position="82"/>
    </location>
</feature>
<dbReference type="Proteomes" id="UP000026961">
    <property type="component" value="Chromosome 12"/>
</dbReference>
<organism evidence="2">
    <name type="scientific">Oryza glumipatula</name>
    <dbReference type="NCBI Taxonomy" id="40148"/>
    <lineage>
        <taxon>Eukaryota</taxon>
        <taxon>Viridiplantae</taxon>
        <taxon>Streptophyta</taxon>
        <taxon>Embryophyta</taxon>
        <taxon>Tracheophyta</taxon>
        <taxon>Spermatophyta</taxon>
        <taxon>Magnoliopsida</taxon>
        <taxon>Liliopsida</taxon>
        <taxon>Poales</taxon>
        <taxon>Poaceae</taxon>
        <taxon>BOP clade</taxon>
        <taxon>Oryzoideae</taxon>
        <taxon>Oryzeae</taxon>
        <taxon>Oryzinae</taxon>
        <taxon>Oryza</taxon>
    </lineage>
</organism>
<reference evidence="2" key="1">
    <citation type="submission" date="2015-04" db="UniProtKB">
        <authorList>
            <consortium name="EnsemblPlants"/>
        </authorList>
    </citation>
    <scope>IDENTIFICATION</scope>
</reference>
<feature type="compositionally biased region" description="Pro residues" evidence="1">
    <location>
        <begin position="7"/>
        <end position="17"/>
    </location>
</feature>
<sequence length="82" mass="9178">MADPPRTRPPPPPPPEAAPAFRGHWICAPASLLRMGASDPPRGHWIHALVPLVPEAAISARKWRKEEEGKVEEEKKSEMERK</sequence>
<dbReference type="AlphaFoldDB" id="A0A0E0BVE5"/>
<proteinExistence type="predicted"/>
<protein>
    <submittedName>
        <fullName evidence="2">Uncharacterized protein</fullName>
    </submittedName>
</protein>
<dbReference type="HOGENOM" id="CLU_2642000_0_0_1"/>
<reference evidence="2" key="2">
    <citation type="submission" date="2018-05" db="EMBL/GenBank/DDBJ databases">
        <title>OgluRS3 (Oryza glumaepatula Reference Sequence Version 3).</title>
        <authorList>
            <person name="Zhang J."/>
            <person name="Kudrna D."/>
            <person name="Lee S."/>
            <person name="Talag J."/>
            <person name="Welchert J."/>
            <person name="Wing R.A."/>
        </authorList>
    </citation>
    <scope>NUCLEOTIDE SEQUENCE [LARGE SCALE GENOMIC DNA]</scope>
</reference>
<name>A0A0E0BVE5_9ORYZ</name>